<protein>
    <submittedName>
        <fullName evidence="1">Uncharacterized protein</fullName>
    </submittedName>
</protein>
<reference evidence="1" key="1">
    <citation type="submission" date="2022-04" db="EMBL/GenBank/DDBJ databases">
        <title>Carnegiea gigantea Genome sequencing and assembly v2.</title>
        <authorList>
            <person name="Copetti D."/>
            <person name="Sanderson M.J."/>
            <person name="Burquez A."/>
            <person name="Wojciechowski M.F."/>
        </authorList>
    </citation>
    <scope>NUCLEOTIDE SEQUENCE</scope>
    <source>
        <strain evidence="1">SGP5-SGP5p</strain>
        <tissue evidence="1">Aerial part</tissue>
    </source>
</reference>
<sequence length="185" mass="20646">MKKPSLGTSKTSSSKQFWRLLKSPNSLISCILQAKYFPNCSILGAGLGHRPSFIWRSILGVRDLVKSGARWLIGNGHNILVWSNLWRPRPYSFKPVHTSTTLNPSWKVADLIDYNLGSWKESVVKASFIPCDAKLILSISLCPVWPNETLIELTVRSAYHLARSLKSLEAASSSAPEATNHWSKL</sequence>
<name>A0A9Q1K7Y4_9CARY</name>
<dbReference type="AlphaFoldDB" id="A0A9Q1K7Y4"/>
<organism evidence="1 2">
    <name type="scientific">Carnegiea gigantea</name>
    <dbReference type="NCBI Taxonomy" id="171969"/>
    <lineage>
        <taxon>Eukaryota</taxon>
        <taxon>Viridiplantae</taxon>
        <taxon>Streptophyta</taxon>
        <taxon>Embryophyta</taxon>
        <taxon>Tracheophyta</taxon>
        <taxon>Spermatophyta</taxon>
        <taxon>Magnoliopsida</taxon>
        <taxon>eudicotyledons</taxon>
        <taxon>Gunneridae</taxon>
        <taxon>Pentapetalae</taxon>
        <taxon>Caryophyllales</taxon>
        <taxon>Cactineae</taxon>
        <taxon>Cactaceae</taxon>
        <taxon>Cactoideae</taxon>
        <taxon>Echinocereeae</taxon>
        <taxon>Carnegiea</taxon>
    </lineage>
</organism>
<comment type="caution">
    <text evidence="1">The sequence shown here is derived from an EMBL/GenBank/DDBJ whole genome shotgun (WGS) entry which is preliminary data.</text>
</comment>
<gene>
    <name evidence="1" type="ORF">Cgig2_013385</name>
</gene>
<dbReference type="OrthoDB" id="1929473at2759"/>
<proteinExistence type="predicted"/>
<dbReference type="Proteomes" id="UP001153076">
    <property type="component" value="Unassembled WGS sequence"/>
</dbReference>
<keyword evidence="2" id="KW-1185">Reference proteome</keyword>
<evidence type="ECO:0000313" key="1">
    <source>
        <dbReference type="EMBL" id="KAJ8438337.1"/>
    </source>
</evidence>
<dbReference type="EMBL" id="JAKOGI010000258">
    <property type="protein sequence ID" value="KAJ8438337.1"/>
    <property type="molecule type" value="Genomic_DNA"/>
</dbReference>
<evidence type="ECO:0000313" key="2">
    <source>
        <dbReference type="Proteomes" id="UP001153076"/>
    </source>
</evidence>
<accession>A0A9Q1K7Y4</accession>